<feature type="transmembrane region" description="Helical" evidence="5">
    <location>
        <begin position="114"/>
        <end position="135"/>
    </location>
</feature>
<feature type="transmembrane region" description="Helical" evidence="5">
    <location>
        <begin position="173"/>
        <end position="193"/>
    </location>
</feature>
<dbReference type="InterPro" id="IPR010389">
    <property type="entry name" value="Urate_ox_N"/>
</dbReference>
<feature type="domain" description="Cytochrome c" evidence="6">
    <location>
        <begin position="309"/>
        <end position="393"/>
    </location>
</feature>
<evidence type="ECO:0000256" key="2">
    <source>
        <dbReference type="ARBA" id="ARBA00022723"/>
    </source>
</evidence>
<dbReference type="EMBL" id="JBEPML010000004">
    <property type="protein sequence ID" value="MET3791397.1"/>
    <property type="molecule type" value="Genomic_DNA"/>
</dbReference>
<evidence type="ECO:0000256" key="1">
    <source>
        <dbReference type="ARBA" id="ARBA00022617"/>
    </source>
</evidence>
<dbReference type="SUPFAM" id="SSF46626">
    <property type="entry name" value="Cytochrome c"/>
    <property type="match status" value="1"/>
</dbReference>
<keyword evidence="2 4" id="KW-0479">Metal-binding</keyword>
<evidence type="ECO:0000256" key="5">
    <source>
        <dbReference type="SAM" id="Phobius"/>
    </source>
</evidence>
<keyword evidence="1 4" id="KW-0349">Heme</keyword>
<gene>
    <name evidence="7" type="ORF">ABID37_001605</name>
</gene>
<keyword evidence="8" id="KW-1185">Reference proteome</keyword>
<dbReference type="RefSeq" id="WP_354193725.1">
    <property type="nucleotide sequence ID" value="NZ_JBEPML010000004.1"/>
</dbReference>
<evidence type="ECO:0000256" key="4">
    <source>
        <dbReference type="PROSITE-ProRule" id="PRU00433"/>
    </source>
</evidence>
<dbReference type="PROSITE" id="PS51007">
    <property type="entry name" value="CYTC"/>
    <property type="match status" value="1"/>
</dbReference>
<dbReference type="InterPro" id="IPR009056">
    <property type="entry name" value="Cyt_c-like_dom"/>
</dbReference>
<evidence type="ECO:0000313" key="8">
    <source>
        <dbReference type="Proteomes" id="UP001549076"/>
    </source>
</evidence>
<reference evidence="7 8" key="1">
    <citation type="submission" date="2024-06" db="EMBL/GenBank/DDBJ databases">
        <title>Genomic Encyclopedia of Type Strains, Phase IV (KMG-IV): sequencing the most valuable type-strain genomes for metagenomic binning, comparative biology and taxonomic classification.</title>
        <authorList>
            <person name="Goeker M."/>
        </authorList>
    </citation>
    <scope>NUCLEOTIDE SEQUENCE [LARGE SCALE GENOMIC DNA]</scope>
    <source>
        <strain evidence="7 8">DSM 27865</strain>
    </source>
</reference>
<dbReference type="Pfam" id="PF06181">
    <property type="entry name" value="Urate_ox_N"/>
    <property type="match status" value="1"/>
</dbReference>
<feature type="transmembrane region" description="Helical" evidence="5">
    <location>
        <begin position="85"/>
        <end position="102"/>
    </location>
</feature>
<feature type="transmembrane region" description="Helical" evidence="5">
    <location>
        <begin position="147"/>
        <end position="167"/>
    </location>
</feature>
<proteinExistence type="predicted"/>
<keyword evidence="5" id="KW-0472">Membrane</keyword>
<name>A0ABV2MZW3_9HYPH</name>
<evidence type="ECO:0000256" key="3">
    <source>
        <dbReference type="ARBA" id="ARBA00023004"/>
    </source>
</evidence>
<keyword evidence="5" id="KW-1133">Transmembrane helix</keyword>
<keyword evidence="3 4" id="KW-0408">Iron</keyword>
<feature type="transmembrane region" description="Helical" evidence="5">
    <location>
        <begin position="12"/>
        <end position="31"/>
    </location>
</feature>
<keyword evidence="5" id="KW-0812">Transmembrane</keyword>
<evidence type="ECO:0000259" key="6">
    <source>
        <dbReference type="PROSITE" id="PS51007"/>
    </source>
</evidence>
<feature type="transmembrane region" description="Helical" evidence="5">
    <location>
        <begin position="279"/>
        <end position="296"/>
    </location>
</feature>
<feature type="transmembrane region" description="Helical" evidence="5">
    <location>
        <begin position="226"/>
        <end position="242"/>
    </location>
</feature>
<sequence length="396" mass="43138">MEAYIAEWLHLGLRWLHVITAITWVGSSFYFNRIDRSFRPPVPPVDRVSGQLWSIHGGAIYNYSRYPVGPGYVPEKLKWSKWESLSTWVSGACLLAVVYWWGASINLVSGRPGGLDPVSAVFASITTIIAGWVIYDVLCRSIPSDKVLSVVIALFISVSIWAFTHIFSGKAAYLHAGIVMATIMAGNVWFVILPGQKKMLKAMQDGSIDKFDVGADAKRRNYHNNYLTLPVVFAMIAAHFPITYGNAYGWLGFILISGAGVAIRHFFNTMHAGNAQPRWIGAGAVLALAAMVLLAPRDLLSANGGAQAAAVDVGRVTSIIDMRCAACHAAKPTMEGFEEPPKGVVIDTIERAATHAQQIRQVAISTDVMPPANMTEMTDEERKLLADWIAAGAPTH</sequence>
<feature type="transmembrane region" description="Helical" evidence="5">
    <location>
        <begin position="248"/>
        <end position="267"/>
    </location>
</feature>
<dbReference type="Proteomes" id="UP001549076">
    <property type="component" value="Unassembled WGS sequence"/>
</dbReference>
<dbReference type="InterPro" id="IPR036909">
    <property type="entry name" value="Cyt_c-like_dom_sf"/>
</dbReference>
<evidence type="ECO:0000313" key="7">
    <source>
        <dbReference type="EMBL" id="MET3791397.1"/>
    </source>
</evidence>
<comment type="caution">
    <text evidence="7">The sequence shown here is derived from an EMBL/GenBank/DDBJ whole genome shotgun (WGS) entry which is preliminary data.</text>
</comment>
<organism evidence="7 8">
    <name type="scientific">Aquamicrobium terrae</name>
    <dbReference type="NCBI Taxonomy" id="1324945"/>
    <lineage>
        <taxon>Bacteria</taxon>
        <taxon>Pseudomonadati</taxon>
        <taxon>Pseudomonadota</taxon>
        <taxon>Alphaproteobacteria</taxon>
        <taxon>Hyphomicrobiales</taxon>
        <taxon>Phyllobacteriaceae</taxon>
        <taxon>Aquamicrobium</taxon>
    </lineage>
</organism>
<protein>
    <submittedName>
        <fullName evidence="7">Membrane protein</fullName>
    </submittedName>
</protein>
<accession>A0ABV2MZW3</accession>